<accession>A0A9Q3F187</accession>
<dbReference type="AlphaFoldDB" id="A0A9Q3F187"/>
<evidence type="ECO:0000313" key="2">
    <source>
        <dbReference type="EMBL" id="MBW0533085.1"/>
    </source>
</evidence>
<gene>
    <name evidence="2" type="ORF">O181_072800</name>
</gene>
<dbReference type="EMBL" id="AVOT02038251">
    <property type="protein sequence ID" value="MBW0533085.1"/>
    <property type="molecule type" value="Genomic_DNA"/>
</dbReference>
<organism evidence="2 3">
    <name type="scientific">Austropuccinia psidii MF-1</name>
    <dbReference type="NCBI Taxonomy" id="1389203"/>
    <lineage>
        <taxon>Eukaryota</taxon>
        <taxon>Fungi</taxon>
        <taxon>Dikarya</taxon>
        <taxon>Basidiomycota</taxon>
        <taxon>Pucciniomycotina</taxon>
        <taxon>Pucciniomycetes</taxon>
        <taxon>Pucciniales</taxon>
        <taxon>Sphaerophragmiaceae</taxon>
        <taxon>Austropuccinia</taxon>
    </lineage>
</organism>
<proteinExistence type="predicted"/>
<protein>
    <submittedName>
        <fullName evidence="2">Uncharacterized protein</fullName>
    </submittedName>
</protein>
<name>A0A9Q3F187_9BASI</name>
<dbReference type="Proteomes" id="UP000765509">
    <property type="component" value="Unassembled WGS sequence"/>
</dbReference>
<feature type="region of interest" description="Disordered" evidence="1">
    <location>
        <begin position="48"/>
        <end position="101"/>
    </location>
</feature>
<keyword evidence="3" id="KW-1185">Reference proteome</keyword>
<evidence type="ECO:0000313" key="3">
    <source>
        <dbReference type="Proteomes" id="UP000765509"/>
    </source>
</evidence>
<evidence type="ECO:0000256" key="1">
    <source>
        <dbReference type="SAM" id="MobiDB-lite"/>
    </source>
</evidence>
<feature type="region of interest" description="Disordered" evidence="1">
    <location>
        <begin position="1"/>
        <end position="26"/>
    </location>
</feature>
<reference evidence="2" key="1">
    <citation type="submission" date="2021-03" db="EMBL/GenBank/DDBJ databases">
        <title>Draft genome sequence of rust myrtle Austropuccinia psidii MF-1, a brazilian biotype.</title>
        <authorList>
            <person name="Quecine M.C."/>
            <person name="Pachon D.M.R."/>
            <person name="Bonatelli M.L."/>
            <person name="Correr F.H."/>
            <person name="Franceschini L.M."/>
            <person name="Leite T.F."/>
            <person name="Margarido G.R.A."/>
            <person name="Almeida C.A."/>
            <person name="Ferrarezi J.A."/>
            <person name="Labate C.A."/>
        </authorList>
    </citation>
    <scope>NUCLEOTIDE SEQUENCE</scope>
    <source>
        <strain evidence="2">MF-1</strain>
    </source>
</reference>
<comment type="caution">
    <text evidence="2">The sequence shown here is derived from an EMBL/GenBank/DDBJ whole genome shotgun (WGS) entry which is preliminary data.</text>
</comment>
<sequence>MLQTISDLGQYQRHATAPSPSNDQISIDIMARRLPEERQWDAKEMDEFTATLKGKSRDKTPQLVEDQRSKLTPDQSQRGNLEHDDQARSTAMPLPNLGDGS</sequence>
<feature type="compositionally biased region" description="Basic and acidic residues" evidence="1">
    <location>
        <begin position="55"/>
        <end position="71"/>
    </location>
</feature>